<accession>A0A1M5W0C9</accession>
<dbReference type="PANTHER" id="PTHR43135">
    <property type="entry name" value="ALPHA-D-RIBOSE 1-METHYLPHOSPHONATE 5-TRIPHOSPHATE DIPHOSPHATASE"/>
    <property type="match status" value="1"/>
</dbReference>
<feature type="signal peptide" evidence="1">
    <location>
        <begin position="1"/>
        <end position="21"/>
    </location>
</feature>
<evidence type="ECO:0008006" key="4">
    <source>
        <dbReference type="Google" id="ProtNLM"/>
    </source>
</evidence>
<dbReference type="AlphaFoldDB" id="A0A1M5W0C9"/>
<dbReference type="GO" id="GO:0016810">
    <property type="term" value="F:hydrolase activity, acting on carbon-nitrogen (but not peptide) bonds"/>
    <property type="evidence" value="ECO:0007669"/>
    <property type="project" value="InterPro"/>
</dbReference>
<dbReference type="Gene3D" id="2.30.40.10">
    <property type="entry name" value="Urease, subunit C, domain 1"/>
    <property type="match status" value="1"/>
</dbReference>
<keyword evidence="1" id="KW-0732">Signal</keyword>
<protein>
    <recommendedName>
        <fullName evidence="4">Imidazolonepropionase</fullName>
    </recommendedName>
</protein>
<gene>
    <name evidence="2" type="ORF">SAMN04488109_5557</name>
</gene>
<name>A0A1M5W0C9_9BACT</name>
<feature type="chain" id="PRO_5012364277" description="Imidazolonepropionase" evidence="1">
    <location>
        <begin position="22"/>
        <end position="458"/>
    </location>
</feature>
<dbReference type="SUPFAM" id="SSF51338">
    <property type="entry name" value="Composite domain of metallo-dependent hydrolases"/>
    <property type="match status" value="1"/>
</dbReference>
<proteinExistence type="predicted"/>
<keyword evidence="3" id="KW-1185">Reference proteome</keyword>
<dbReference type="InterPro" id="IPR011059">
    <property type="entry name" value="Metal-dep_hydrolase_composite"/>
</dbReference>
<dbReference type="Proteomes" id="UP000184212">
    <property type="component" value="Unassembled WGS sequence"/>
</dbReference>
<dbReference type="PANTHER" id="PTHR43135:SF3">
    <property type="entry name" value="ALPHA-D-RIBOSE 1-METHYLPHOSPHONATE 5-TRIPHOSPHATE DIPHOSPHATASE"/>
    <property type="match status" value="1"/>
</dbReference>
<dbReference type="RefSeq" id="WP_073141104.1">
    <property type="nucleotide sequence ID" value="NZ_FQWQ01000004.1"/>
</dbReference>
<dbReference type="InterPro" id="IPR051781">
    <property type="entry name" value="Metallo-dep_Hydrolase"/>
</dbReference>
<dbReference type="SUPFAM" id="SSF51556">
    <property type="entry name" value="Metallo-dependent hydrolases"/>
    <property type="match status" value="1"/>
</dbReference>
<evidence type="ECO:0000313" key="3">
    <source>
        <dbReference type="Proteomes" id="UP000184212"/>
    </source>
</evidence>
<organism evidence="2 3">
    <name type="scientific">Chryseolinea serpens</name>
    <dbReference type="NCBI Taxonomy" id="947013"/>
    <lineage>
        <taxon>Bacteria</taxon>
        <taxon>Pseudomonadati</taxon>
        <taxon>Bacteroidota</taxon>
        <taxon>Cytophagia</taxon>
        <taxon>Cytophagales</taxon>
        <taxon>Fulvivirgaceae</taxon>
        <taxon>Chryseolinea</taxon>
    </lineage>
</organism>
<dbReference type="STRING" id="947013.SAMN04488109_5557"/>
<evidence type="ECO:0000256" key="1">
    <source>
        <dbReference type="SAM" id="SignalP"/>
    </source>
</evidence>
<dbReference type="EMBL" id="FQWQ01000004">
    <property type="protein sequence ID" value="SHH80878.1"/>
    <property type="molecule type" value="Genomic_DNA"/>
</dbReference>
<dbReference type="OrthoDB" id="9797498at2"/>
<reference evidence="2 3" key="1">
    <citation type="submission" date="2016-11" db="EMBL/GenBank/DDBJ databases">
        <authorList>
            <person name="Jaros S."/>
            <person name="Januszkiewicz K."/>
            <person name="Wedrychowicz H."/>
        </authorList>
    </citation>
    <scope>NUCLEOTIDE SEQUENCE [LARGE SCALE GENOMIC DNA]</scope>
    <source>
        <strain evidence="2 3">DSM 24574</strain>
    </source>
</reference>
<dbReference type="InterPro" id="IPR032466">
    <property type="entry name" value="Metal_Hydrolase"/>
</dbReference>
<evidence type="ECO:0000313" key="2">
    <source>
        <dbReference type="EMBL" id="SHH80878.1"/>
    </source>
</evidence>
<sequence length="458" mass="50111">MLAKKFYLVFVPLILCQCAFAQQEVLVLKGGTIIDVTDFGNSERDIPNATVVIEGGRIRAAGNASSVKVPKGAKVINVTGKYIVPGLIDCFGIINDQGYANAYLYMGVTTAVMTEDNRRGKIDWAVKPSPRKIMLDAYWGAKSRRVSVGGVENAGFEVVRSWSTEEIDHDIDSLGRAGVKVLLVHYAVVPAQLPAIVAACKRNKIATIGELGLSSYGEAVQAGILSFVHTSRYSADMLPDSLRKVYSTSPFGPPARAYYEYITGQKDLAGNPKLQELSKLYRDHRVGLIPTAAMVEYPEMDFSTNPWLEPIASIIDERMIEFEPLDKSTGKPKNPSPVRQGAVPALFEIDKVFTKNGARYLTGSGTDAFGTLPGISLHNELAMLSHYGLTNRQVLAAATHNFSLLWDWTSIGKVEQGRDANILVLDQNPVMSLQHLKAISILIVEGNIIDRNKLMQKP</sequence>